<accession>A0A7U2NPR6</accession>
<dbReference type="Proteomes" id="UP000663193">
    <property type="component" value="Chromosome 19"/>
</dbReference>
<keyword evidence="2" id="KW-0812">Transmembrane</keyword>
<dbReference type="VEuPathDB" id="FungiDB:JI435_422980"/>
<name>A0A7U2NPR6_PHANO</name>
<feature type="region of interest" description="Disordered" evidence="1">
    <location>
        <begin position="1"/>
        <end position="30"/>
    </location>
</feature>
<keyword evidence="2" id="KW-1133">Transmembrane helix</keyword>
<proteinExistence type="predicted"/>
<evidence type="ECO:0000313" key="3">
    <source>
        <dbReference type="EMBL" id="QRD05956.1"/>
    </source>
</evidence>
<protein>
    <submittedName>
        <fullName evidence="3">Uncharacterized protein</fullName>
    </submittedName>
</protein>
<evidence type="ECO:0000256" key="1">
    <source>
        <dbReference type="SAM" id="MobiDB-lite"/>
    </source>
</evidence>
<dbReference type="AlphaFoldDB" id="A0A7U2NPR6"/>
<keyword evidence="4" id="KW-1185">Reference proteome</keyword>
<feature type="transmembrane region" description="Helical" evidence="2">
    <location>
        <begin position="39"/>
        <end position="61"/>
    </location>
</feature>
<gene>
    <name evidence="3" type="ORF">JI435_422980</name>
</gene>
<reference evidence="4" key="1">
    <citation type="journal article" date="2021" name="BMC Genomics">
        <title>Chromosome-level genome assembly and manually-curated proteome of model necrotroph Parastagonospora nodorum Sn15 reveals a genome-wide trove of candidate effector homologs, and redundancy of virulence-related functions within an accessory chromosome.</title>
        <authorList>
            <person name="Bertazzoni S."/>
            <person name="Jones D.A.B."/>
            <person name="Phan H.T."/>
            <person name="Tan K.-C."/>
            <person name="Hane J.K."/>
        </authorList>
    </citation>
    <scope>NUCLEOTIDE SEQUENCE [LARGE SCALE GENOMIC DNA]</scope>
    <source>
        <strain evidence="4">SN15 / ATCC MYA-4574 / FGSC 10173)</strain>
    </source>
</reference>
<organism evidence="3 4">
    <name type="scientific">Phaeosphaeria nodorum (strain SN15 / ATCC MYA-4574 / FGSC 10173)</name>
    <name type="common">Glume blotch fungus</name>
    <name type="synonym">Parastagonospora nodorum</name>
    <dbReference type="NCBI Taxonomy" id="321614"/>
    <lineage>
        <taxon>Eukaryota</taxon>
        <taxon>Fungi</taxon>
        <taxon>Dikarya</taxon>
        <taxon>Ascomycota</taxon>
        <taxon>Pezizomycotina</taxon>
        <taxon>Dothideomycetes</taxon>
        <taxon>Pleosporomycetidae</taxon>
        <taxon>Pleosporales</taxon>
        <taxon>Pleosporineae</taxon>
        <taxon>Phaeosphaeriaceae</taxon>
        <taxon>Parastagonospora</taxon>
    </lineage>
</organism>
<evidence type="ECO:0000313" key="4">
    <source>
        <dbReference type="Proteomes" id="UP000663193"/>
    </source>
</evidence>
<evidence type="ECO:0000256" key="2">
    <source>
        <dbReference type="SAM" id="Phobius"/>
    </source>
</evidence>
<keyword evidence="2" id="KW-0472">Membrane</keyword>
<sequence length="89" mass="9979">MLSLFSPLENRQSSFNLGLDGSQLSARSSSRSPANFFKISQALFAGLSVIIGLLALVIGLLQLRKHRKRRLPQDNNLVFELEAYYPEVE</sequence>
<dbReference type="EMBL" id="CP069041">
    <property type="protein sequence ID" value="QRD05956.1"/>
    <property type="molecule type" value="Genomic_DNA"/>
</dbReference>